<organism evidence="1 2">
    <name type="scientific">Coleofasciculus chthonoplastes PCC 7420</name>
    <dbReference type="NCBI Taxonomy" id="118168"/>
    <lineage>
        <taxon>Bacteria</taxon>
        <taxon>Bacillati</taxon>
        <taxon>Cyanobacteriota</taxon>
        <taxon>Cyanophyceae</taxon>
        <taxon>Coleofasciculales</taxon>
        <taxon>Coleofasciculaceae</taxon>
        <taxon>Coleofasciculus</taxon>
    </lineage>
</organism>
<dbReference type="EMBL" id="DS989850">
    <property type="protein sequence ID" value="EDX75176.1"/>
    <property type="molecule type" value="Genomic_DNA"/>
</dbReference>
<dbReference type="AlphaFoldDB" id="B4VS68"/>
<keyword evidence="2" id="KW-1185">Reference proteome</keyword>
<reference evidence="1 2" key="1">
    <citation type="submission" date="2008-07" db="EMBL/GenBank/DDBJ databases">
        <authorList>
            <person name="Tandeau de Marsac N."/>
            <person name="Ferriera S."/>
            <person name="Johnson J."/>
            <person name="Kravitz S."/>
            <person name="Beeson K."/>
            <person name="Sutton G."/>
            <person name="Rogers Y.-H."/>
            <person name="Friedman R."/>
            <person name="Frazier M."/>
            <person name="Venter J.C."/>
        </authorList>
    </citation>
    <scope>NUCLEOTIDE SEQUENCE [LARGE SCALE GENOMIC DNA]</scope>
    <source>
        <strain evidence="1 2">PCC 7420</strain>
    </source>
</reference>
<name>B4VS68_9CYAN</name>
<dbReference type="Proteomes" id="UP000003835">
    <property type="component" value="Unassembled WGS sequence"/>
</dbReference>
<dbReference type="HOGENOM" id="CLU_2648416_0_0_3"/>
<protein>
    <submittedName>
        <fullName evidence="1">Uncharacterized protein</fullName>
    </submittedName>
</protein>
<dbReference type="RefSeq" id="WP_006101448.1">
    <property type="nucleotide sequence ID" value="NZ_DS989850.1"/>
</dbReference>
<accession>B4VS68</accession>
<dbReference type="STRING" id="118168.MC7420_2180"/>
<dbReference type="OrthoDB" id="9812943at2"/>
<proteinExistence type="predicted"/>
<evidence type="ECO:0000313" key="1">
    <source>
        <dbReference type="EMBL" id="EDX75176.1"/>
    </source>
</evidence>
<sequence length="85" mass="9922">MSHPLLKPAIYSLFDERTLAAFGFTKPSTLIVSGVENSLKLRGYLQRWLVPRRRSDFFTESQLKSYPRGYQLRDIGPSWMLDKLE</sequence>
<evidence type="ECO:0000313" key="2">
    <source>
        <dbReference type="Proteomes" id="UP000003835"/>
    </source>
</evidence>
<gene>
    <name evidence="1" type="ORF">MC7420_2180</name>
</gene>
<dbReference type="eggNOG" id="ENOG5033JXX">
    <property type="taxonomic scope" value="Bacteria"/>
</dbReference>